<feature type="compositionally biased region" description="Polar residues" evidence="1">
    <location>
        <begin position="133"/>
        <end position="144"/>
    </location>
</feature>
<sequence>MLNLILLYNQTEDHKKGESDQELSQNTPGENSDESQPYGRVHGDVVMTDCTAVSYPELSSDIIRGHLLANCNVIEAWVDFIPLWKEWNIAAAIAAIGQSDRVVTSLDFRVILVTLSQSNTVNERQASGDEYSRQYNSNSIPHTNPNRNYDSIVAAIRKDLEGCDL</sequence>
<reference evidence="2" key="1">
    <citation type="submission" date="2021-07" db="EMBL/GenBank/DDBJ databases">
        <authorList>
            <person name="Durling M."/>
        </authorList>
    </citation>
    <scope>NUCLEOTIDE SEQUENCE</scope>
</reference>
<comment type="caution">
    <text evidence="2">The sequence shown here is derived from an EMBL/GenBank/DDBJ whole genome shotgun (WGS) entry which is preliminary data.</text>
</comment>
<keyword evidence="3" id="KW-1185">Reference proteome</keyword>
<dbReference type="EMBL" id="CAJVRM010000113">
    <property type="protein sequence ID" value="CAG8974669.1"/>
    <property type="molecule type" value="Genomic_DNA"/>
</dbReference>
<feature type="region of interest" description="Disordered" evidence="1">
    <location>
        <begin position="13"/>
        <end position="41"/>
    </location>
</feature>
<organism evidence="2 3">
    <name type="scientific">Hymenoscyphus albidus</name>
    <dbReference type="NCBI Taxonomy" id="595503"/>
    <lineage>
        <taxon>Eukaryota</taxon>
        <taxon>Fungi</taxon>
        <taxon>Dikarya</taxon>
        <taxon>Ascomycota</taxon>
        <taxon>Pezizomycotina</taxon>
        <taxon>Leotiomycetes</taxon>
        <taxon>Helotiales</taxon>
        <taxon>Helotiaceae</taxon>
        <taxon>Hymenoscyphus</taxon>
    </lineage>
</organism>
<evidence type="ECO:0000256" key="1">
    <source>
        <dbReference type="SAM" id="MobiDB-lite"/>
    </source>
</evidence>
<feature type="region of interest" description="Disordered" evidence="1">
    <location>
        <begin position="123"/>
        <end position="144"/>
    </location>
</feature>
<accession>A0A9N9Q4B6</accession>
<name>A0A9N9Q4B6_9HELO</name>
<proteinExistence type="predicted"/>
<evidence type="ECO:0000313" key="3">
    <source>
        <dbReference type="Proteomes" id="UP000701801"/>
    </source>
</evidence>
<evidence type="ECO:0000313" key="2">
    <source>
        <dbReference type="EMBL" id="CAG8974669.1"/>
    </source>
</evidence>
<dbReference type="Proteomes" id="UP000701801">
    <property type="component" value="Unassembled WGS sequence"/>
</dbReference>
<gene>
    <name evidence="2" type="ORF">HYALB_00006403</name>
</gene>
<dbReference type="AlphaFoldDB" id="A0A9N9Q4B6"/>
<protein>
    <submittedName>
        <fullName evidence="2">Uncharacterized protein</fullName>
    </submittedName>
</protein>